<evidence type="ECO:0000256" key="4">
    <source>
        <dbReference type="ARBA" id="ARBA00022692"/>
    </source>
</evidence>
<evidence type="ECO:0000313" key="11">
    <source>
        <dbReference type="Proteomes" id="UP000295136"/>
    </source>
</evidence>
<protein>
    <submittedName>
        <fullName evidence="10">Urea ABC transporter permease subunit UrtB</fullName>
    </submittedName>
</protein>
<feature type="transmembrane region" description="Helical" evidence="9">
    <location>
        <begin position="182"/>
        <end position="204"/>
    </location>
</feature>
<dbReference type="EMBL" id="SMLD01000011">
    <property type="protein sequence ID" value="TDE57906.1"/>
    <property type="molecule type" value="Genomic_DNA"/>
</dbReference>
<comment type="subcellular location">
    <subcellularLocation>
        <location evidence="1">Cell membrane</location>
        <topology evidence="1">Multi-pass membrane protein</topology>
    </subcellularLocation>
</comment>
<evidence type="ECO:0000256" key="5">
    <source>
        <dbReference type="ARBA" id="ARBA00022970"/>
    </source>
</evidence>
<dbReference type="GO" id="GO:0006865">
    <property type="term" value="P:amino acid transport"/>
    <property type="evidence" value="ECO:0007669"/>
    <property type="project" value="UniProtKB-KW"/>
</dbReference>
<evidence type="ECO:0000256" key="8">
    <source>
        <dbReference type="ARBA" id="ARBA00037998"/>
    </source>
</evidence>
<keyword evidence="5" id="KW-0029">Amino-acid transport</keyword>
<feature type="transmembrane region" description="Helical" evidence="9">
    <location>
        <begin position="253"/>
        <end position="269"/>
    </location>
</feature>
<sequence length="282" mass="29364">MSAFVNQLPIGLSIGAVLLLIALGLTFTFGQMGVINMAHGEFIMAGAYTAYLLGDLVPALPAAFLVAGAMGLVLERAAIRHFYGRPLDTLLLTWGVSLVLQQLARDLFGAPNVQVPAPAWLSGGIGVLPCNRLFIMGLAVAGVVAVWAYLTRTRLGRRTQAVVQNRRLAATSGIDTGRVDMLTFFVGSGLAGVAGVALTLIGPVGPALGTYYIVDAFLVVVAGGLGQLRGAVLAAAGLGLLNSYAEFWSDASLAKVIVLAAVIAFLQVRPQGMFVLRSRALT</sequence>
<evidence type="ECO:0000313" key="10">
    <source>
        <dbReference type="EMBL" id="TDE57906.1"/>
    </source>
</evidence>
<dbReference type="InterPro" id="IPR052157">
    <property type="entry name" value="BCAA_transport_permease"/>
</dbReference>
<keyword evidence="6 9" id="KW-1133">Transmembrane helix</keyword>
<evidence type="ECO:0000256" key="6">
    <source>
        <dbReference type="ARBA" id="ARBA00022989"/>
    </source>
</evidence>
<dbReference type="NCBIfam" id="TIGR03409">
    <property type="entry name" value="urea_trans_UrtB"/>
    <property type="match status" value="1"/>
</dbReference>
<keyword evidence="11" id="KW-1185">Reference proteome</keyword>
<organism evidence="10 11">
    <name type="scientific">Nonomuraea mesophila</name>
    <dbReference type="NCBI Taxonomy" id="2530382"/>
    <lineage>
        <taxon>Bacteria</taxon>
        <taxon>Bacillati</taxon>
        <taxon>Actinomycetota</taxon>
        <taxon>Actinomycetes</taxon>
        <taxon>Streptosporangiales</taxon>
        <taxon>Streptosporangiaceae</taxon>
        <taxon>Nonomuraea</taxon>
    </lineage>
</organism>
<dbReference type="InterPro" id="IPR017779">
    <property type="entry name" value="ABC_UrtB_bac"/>
</dbReference>
<evidence type="ECO:0000256" key="7">
    <source>
        <dbReference type="ARBA" id="ARBA00023136"/>
    </source>
</evidence>
<gene>
    <name evidence="10" type="primary">urtB</name>
    <name evidence="10" type="ORF">E1295_06390</name>
</gene>
<feature type="transmembrane region" description="Helical" evidence="9">
    <location>
        <begin position="12"/>
        <end position="30"/>
    </location>
</feature>
<dbReference type="Proteomes" id="UP000295136">
    <property type="component" value="Unassembled WGS sequence"/>
</dbReference>
<dbReference type="Pfam" id="PF02653">
    <property type="entry name" value="BPD_transp_2"/>
    <property type="match status" value="1"/>
</dbReference>
<keyword evidence="4 9" id="KW-0812">Transmembrane</keyword>
<dbReference type="GO" id="GO:0005886">
    <property type="term" value="C:plasma membrane"/>
    <property type="evidence" value="ECO:0007669"/>
    <property type="project" value="UniProtKB-SubCell"/>
</dbReference>
<keyword evidence="3" id="KW-1003">Cell membrane</keyword>
<feature type="transmembrane region" description="Helical" evidence="9">
    <location>
        <begin position="124"/>
        <end position="150"/>
    </location>
</feature>
<feature type="transmembrane region" description="Helical" evidence="9">
    <location>
        <begin position="216"/>
        <end position="241"/>
    </location>
</feature>
<proteinExistence type="inferred from homology"/>
<dbReference type="CDD" id="cd06582">
    <property type="entry name" value="TM_PBP1_LivH_like"/>
    <property type="match status" value="1"/>
</dbReference>
<evidence type="ECO:0000256" key="2">
    <source>
        <dbReference type="ARBA" id="ARBA00022448"/>
    </source>
</evidence>
<name>A0A4R5FUN2_9ACTN</name>
<dbReference type="InterPro" id="IPR001851">
    <property type="entry name" value="ABC_transp_permease"/>
</dbReference>
<comment type="caution">
    <text evidence="10">The sequence shown here is derived from an EMBL/GenBank/DDBJ whole genome shotgun (WGS) entry which is preliminary data.</text>
</comment>
<accession>A0A4R5FUN2</accession>
<comment type="similarity">
    <text evidence="8">Belongs to the binding-protein-dependent transport system permease family. LivHM subfamily.</text>
</comment>
<evidence type="ECO:0000256" key="3">
    <source>
        <dbReference type="ARBA" id="ARBA00022475"/>
    </source>
</evidence>
<feature type="transmembrane region" description="Helical" evidence="9">
    <location>
        <begin position="50"/>
        <end position="74"/>
    </location>
</feature>
<dbReference type="PANTHER" id="PTHR11795">
    <property type="entry name" value="BRANCHED-CHAIN AMINO ACID TRANSPORT SYSTEM PERMEASE PROTEIN LIVH"/>
    <property type="match status" value="1"/>
</dbReference>
<dbReference type="PANTHER" id="PTHR11795:SF447">
    <property type="entry name" value="ABC TRANSPORTER PERMEASE PROTEIN"/>
    <property type="match status" value="1"/>
</dbReference>
<dbReference type="RefSeq" id="WP_132628741.1">
    <property type="nucleotide sequence ID" value="NZ_SMLD01000011.1"/>
</dbReference>
<dbReference type="GO" id="GO:0022857">
    <property type="term" value="F:transmembrane transporter activity"/>
    <property type="evidence" value="ECO:0007669"/>
    <property type="project" value="InterPro"/>
</dbReference>
<evidence type="ECO:0000256" key="9">
    <source>
        <dbReference type="SAM" id="Phobius"/>
    </source>
</evidence>
<evidence type="ECO:0000256" key="1">
    <source>
        <dbReference type="ARBA" id="ARBA00004651"/>
    </source>
</evidence>
<keyword evidence="7 9" id="KW-0472">Membrane</keyword>
<dbReference type="AlphaFoldDB" id="A0A4R5FUN2"/>
<keyword evidence="2" id="KW-0813">Transport</keyword>
<reference evidence="10 11" key="1">
    <citation type="submission" date="2019-03" db="EMBL/GenBank/DDBJ databases">
        <title>Draft genome sequences of novel Actinobacteria.</title>
        <authorList>
            <person name="Sahin N."/>
            <person name="Ay H."/>
            <person name="Saygin H."/>
        </authorList>
    </citation>
    <scope>NUCLEOTIDE SEQUENCE [LARGE SCALE GENOMIC DNA]</scope>
    <source>
        <strain evidence="10 11">6K102</strain>
    </source>
</reference>